<dbReference type="SUPFAM" id="SSF103473">
    <property type="entry name" value="MFS general substrate transporter"/>
    <property type="match status" value="1"/>
</dbReference>
<keyword evidence="1" id="KW-0812">Transmembrane</keyword>
<feature type="transmembrane region" description="Helical" evidence="1">
    <location>
        <begin position="284"/>
        <end position="300"/>
    </location>
</feature>
<dbReference type="WBParaSite" id="SMUV_0000120101-mRNA-1">
    <property type="protein sequence ID" value="SMUV_0000120101-mRNA-1"/>
    <property type="gene ID" value="SMUV_0000120101"/>
</dbReference>
<dbReference type="PANTHER" id="PTHR24002">
    <property type="entry name" value="SOLUTE CARRIER FAMILY 22 MEMBER 18"/>
    <property type="match status" value="1"/>
</dbReference>
<evidence type="ECO:0000313" key="2">
    <source>
        <dbReference type="Proteomes" id="UP000046393"/>
    </source>
</evidence>
<dbReference type="GO" id="GO:0022857">
    <property type="term" value="F:transmembrane transporter activity"/>
    <property type="evidence" value="ECO:0007669"/>
    <property type="project" value="InterPro"/>
</dbReference>
<dbReference type="Gene3D" id="1.20.1250.20">
    <property type="entry name" value="MFS general substrate transporter like domains"/>
    <property type="match status" value="1"/>
</dbReference>
<feature type="transmembrane region" description="Helical" evidence="1">
    <location>
        <begin position="45"/>
        <end position="66"/>
    </location>
</feature>
<feature type="transmembrane region" description="Helical" evidence="1">
    <location>
        <begin position="218"/>
        <end position="235"/>
    </location>
</feature>
<feature type="transmembrane region" description="Helical" evidence="1">
    <location>
        <begin position="78"/>
        <end position="93"/>
    </location>
</feature>
<dbReference type="AlphaFoldDB" id="A0A0N5AAM5"/>
<name>A0A0N5AAM5_9BILA</name>
<sequence length="410" mass="45402">MVNRKQKELLQYGILILYGLYHIYDQWTKILVPFTQWQLEPRPELFHLLLLNSIGNTAILIGGFFIAQIIDTAGCKKTAILVTVLTALYQMIISKVSNFYVFGVLQLLLIANHMPMVTDALIAKVVGEDGDDKQRASLIMRLTVPQSIAFAAGPYLAIQILYILSPSLTTSQFICGLAHLITVIPLILLLVPEEDSHSHRSVLPSLTDYFDIMRDSEMKWALLFLMFVAAPFSSYDQVIRASLSSHMLFHPGDMAKLALLLGVTTLVGNMIVLPRLQSKLGPQALLQVSMALLFLSYLFLSQYREYSYLLIGMPVQALGVCMAYGQLSGQILGRAGHGNVGKAAALNRGAQLIATAMAPLITGYYIDTNESQLLCYLNAVITLVGIGLVHKFGGFMRSHFQNLPLRVHNE</sequence>
<accession>A0A0N5AAM5</accession>
<feature type="transmembrane region" description="Helical" evidence="1">
    <location>
        <begin position="170"/>
        <end position="191"/>
    </location>
</feature>
<dbReference type="InterPro" id="IPR036259">
    <property type="entry name" value="MFS_trans_sf"/>
</dbReference>
<proteinExistence type="predicted"/>
<dbReference type="Pfam" id="PF07690">
    <property type="entry name" value="MFS_1"/>
    <property type="match status" value="1"/>
</dbReference>
<dbReference type="InterPro" id="IPR011701">
    <property type="entry name" value="MFS"/>
</dbReference>
<reference evidence="3" key="1">
    <citation type="submission" date="2017-02" db="UniProtKB">
        <authorList>
            <consortium name="WormBaseParasite"/>
        </authorList>
    </citation>
    <scope>IDENTIFICATION</scope>
</reference>
<keyword evidence="2" id="KW-1185">Reference proteome</keyword>
<dbReference type="PANTHER" id="PTHR24002:SF4">
    <property type="entry name" value="MFS DOMAIN-CONTAINING PROTEIN"/>
    <property type="match status" value="1"/>
</dbReference>
<dbReference type="GO" id="GO:0005635">
    <property type="term" value="C:nuclear envelope"/>
    <property type="evidence" value="ECO:0007669"/>
    <property type="project" value="TreeGrafter"/>
</dbReference>
<evidence type="ECO:0000256" key="1">
    <source>
        <dbReference type="SAM" id="Phobius"/>
    </source>
</evidence>
<evidence type="ECO:0000313" key="3">
    <source>
        <dbReference type="WBParaSite" id="SMUV_0000120101-mRNA-1"/>
    </source>
</evidence>
<keyword evidence="1" id="KW-1133">Transmembrane helix</keyword>
<feature type="transmembrane region" description="Helical" evidence="1">
    <location>
        <begin position="371"/>
        <end position="389"/>
    </location>
</feature>
<protein>
    <submittedName>
        <fullName evidence="3">MFS domain-containing protein</fullName>
    </submittedName>
</protein>
<feature type="transmembrane region" description="Helical" evidence="1">
    <location>
        <begin position="142"/>
        <end position="164"/>
    </location>
</feature>
<feature type="transmembrane region" description="Helical" evidence="1">
    <location>
        <begin position="306"/>
        <end position="324"/>
    </location>
</feature>
<keyword evidence="1" id="KW-0472">Membrane</keyword>
<organism evidence="2 3">
    <name type="scientific">Syphacia muris</name>
    <dbReference type="NCBI Taxonomy" id="451379"/>
    <lineage>
        <taxon>Eukaryota</taxon>
        <taxon>Metazoa</taxon>
        <taxon>Ecdysozoa</taxon>
        <taxon>Nematoda</taxon>
        <taxon>Chromadorea</taxon>
        <taxon>Rhabditida</taxon>
        <taxon>Spirurina</taxon>
        <taxon>Oxyuridomorpha</taxon>
        <taxon>Oxyuroidea</taxon>
        <taxon>Oxyuridae</taxon>
        <taxon>Syphacia</taxon>
    </lineage>
</organism>
<feature type="transmembrane region" description="Helical" evidence="1">
    <location>
        <begin position="345"/>
        <end position="365"/>
    </location>
</feature>
<dbReference type="Proteomes" id="UP000046393">
    <property type="component" value="Unplaced"/>
</dbReference>